<proteinExistence type="predicted"/>
<organism evidence="1">
    <name type="scientific">Rhizophora mucronata</name>
    <name type="common">Asiatic mangrove</name>
    <dbReference type="NCBI Taxonomy" id="61149"/>
    <lineage>
        <taxon>Eukaryota</taxon>
        <taxon>Viridiplantae</taxon>
        <taxon>Streptophyta</taxon>
        <taxon>Embryophyta</taxon>
        <taxon>Tracheophyta</taxon>
        <taxon>Spermatophyta</taxon>
        <taxon>Magnoliopsida</taxon>
        <taxon>eudicotyledons</taxon>
        <taxon>Gunneridae</taxon>
        <taxon>Pentapetalae</taxon>
        <taxon>rosids</taxon>
        <taxon>fabids</taxon>
        <taxon>Malpighiales</taxon>
        <taxon>Rhizophoraceae</taxon>
        <taxon>Rhizophora</taxon>
    </lineage>
</organism>
<evidence type="ECO:0000313" key="1">
    <source>
        <dbReference type="EMBL" id="MBX00505.1"/>
    </source>
</evidence>
<accession>A0A2P2K456</accession>
<sequence>MTFNNLRWAPPEVQKVFQLLSKLCIFAIQRVIGRGAFYSYFRMGLRLDSQFPMFTSI</sequence>
<protein>
    <submittedName>
        <fullName evidence="1">Bis5'-adenosyl-triphosphatase-like</fullName>
    </submittedName>
</protein>
<reference evidence="1" key="1">
    <citation type="submission" date="2018-02" db="EMBL/GenBank/DDBJ databases">
        <title>Rhizophora mucronata_Transcriptome.</title>
        <authorList>
            <person name="Meera S.P."/>
            <person name="Sreeshan A."/>
            <person name="Augustine A."/>
        </authorList>
    </citation>
    <scope>NUCLEOTIDE SEQUENCE</scope>
    <source>
        <tissue evidence="1">Leaf</tissue>
    </source>
</reference>
<name>A0A2P2K456_RHIMU</name>
<dbReference type="AlphaFoldDB" id="A0A2P2K456"/>
<dbReference type="EMBL" id="GGEC01020021">
    <property type="protein sequence ID" value="MBX00505.1"/>
    <property type="molecule type" value="Transcribed_RNA"/>
</dbReference>